<evidence type="ECO:0000313" key="3">
    <source>
        <dbReference type="EMBL" id="MBB0243992.1"/>
    </source>
</evidence>
<feature type="domain" description="Helix-turn-helix" evidence="2">
    <location>
        <begin position="8"/>
        <end position="54"/>
    </location>
</feature>
<dbReference type="AlphaFoldDB" id="A0A7W3TC28"/>
<evidence type="ECO:0000313" key="4">
    <source>
        <dbReference type="Proteomes" id="UP000538929"/>
    </source>
</evidence>
<proteinExistence type="predicted"/>
<dbReference type="GO" id="GO:0003677">
    <property type="term" value="F:DNA binding"/>
    <property type="evidence" value="ECO:0007669"/>
    <property type="project" value="InterPro"/>
</dbReference>
<evidence type="ECO:0000256" key="1">
    <source>
        <dbReference type="SAM" id="MobiDB-lite"/>
    </source>
</evidence>
<evidence type="ECO:0000259" key="2">
    <source>
        <dbReference type="Pfam" id="PF12728"/>
    </source>
</evidence>
<reference evidence="4" key="1">
    <citation type="submission" date="2019-10" db="EMBL/GenBank/DDBJ databases">
        <title>Streptomyces sp. nov., a novel actinobacterium isolated from alkaline environment.</title>
        <authorList>
            <person name="Golinska P."/>
        </authorList>
    </citation>
    <scope>NUCLEOTIDE SEQUENCE [LARGE SCALE GENOMIC DNA]</scope>
    <source>
        <strain evidence="4">DSM 42118</strain>
    </source>
</reference>
<dbReference type="Proteomes" id="UP000538929">
    <property type="component" value="Unassembled WGS sequence"/>
</dbReference>
<dbReference type="SUPFAM" id="SSF46955">
    <property type="entry name" value="Putative DNA-binding domain"/>
    <property type="match status" value="1"/>
</dbReference>
<dbReference type="Pfam" id="PF12728">
    <property type="entry name" value="HTH_17"/>
    <property type="match status" value="1"/>
</dbReference>
<organism evidence="3 4">
    <name type="scientific">Streptomyces alkaliphilus</name>
    <dbReference type="NCBI Taxonomy" id="1472722"/>
    <lineage>
        <taxon>Bacteria</taxon>
        <taxon>Bacillati</taxon>
        <taxon>Actinomycetota</taxon>
        <taxon>Actinomycetes</taxon>
        <taxon>Kitasatosporales</taxon>
        <taxon>Streptomycetaceae</taxon>
        <taxon>Streptomyces</taxon>
    </lineage>
</organism>
<keyword evidence="4" id="KW-1185">Reference proteome</keyword>
<dbReference type="InterPro" id="IPR009061">
    <property type="entry name" value="DNA-bd_dom_put_sf"/>
</dbReference>
<comment type="caution">
    <text evidence="3">The sequence shown here is derived from an EMBL/GenBank/DDBJ whole genome shotgun (WGS) entry which is preliminary data.</text>
</comment>
<accession>A0A7W3TC28</accession>
<protein>
    <submittedName>
        <fullName evidence="3">Helix-turn-helix domain-containing protein</fullName>
    </submittedName>
</protein>
<dbReference type="NCBIfam" id="TIGR01764">
    <property type="entry name" value="excise"/>
    <property type="match status" value="1"/>
</dbReference>
<dbReference type="Gene3D" id="1.10.1660.10">
    <property type="match status" value="1"/>
</dbReference>
<sequence>MSEGERELYSVGDVSELLGLHVRTVRNYVRTRRLKAVRIGKQYRIAREDVEALIGGTAGPDPSGGERSREAPGDRPSVEASTIVRIDPVDPDTAHRLVTLVTASVQPGRAGGGGPRVQTIHEPECSRLRIVLLGSPADTAELLTLIDSVLAPGSGLFPTHTGPEETRDDHR</sequence>
<dbReference type="InterPro" id="IPR041657">
    <property type="entry name" value="HTH_17"/>
</dbReference>
<dbReference type="EMBL" id="VKHT01000154">
    <property type="protein sequence ID" value="MBB0243992.1"/>
    <property type="molecule type" value="Genomic_DNA"/>
</dbReference>
<dbReference type="RefSeq" id="WP_182605678.1">
    <property type="nucleotide sequence ID" value="NZ_VKHT01000154.1"/>
</dbReference>
<feature type="region of interest" description="Disordered" evidence="1">
    <location>
        <begin position="54"/>
        <end position="80"/>
    </location>
</feature>
<dbReference type="InterPro" id="IPR010093">
    <property type="entry name" value="SinI_DNA-bd"/>
</dbReference>
<name>A0A7W3TC28_9ACTN</name>
<feature type="compositionally biased region" description="Basic and acidic residues" evidence="1">
    <location>
        <begin position="64"/>
        <end position="77"/>
    </location>
</feature>
<gene>
    <name evidence="3" type="ORF">FNQ90_07685</name>
</gene>